<name>A0A2P4UMJ9_9ACTN</name>
<comment type="caution">
    <text evidence="4">The sequence shown here is derived from an EMBL/GenBank/DDBJ whole genome shotgun (WGS) entry which is preliminary data.</text>
</comment>
<accession>A0A2P4UMJ9</accession>
<dbReference type="InterPro" id="IPR043504">
    <property type="entry name" value="Peptidase_S1_PA_chymotrypsin"/>
</dbReference>
<feature type="compositionally biased region" description="Low complexity" evidence="2">
    <location>
        <begin position="80"/>
        <end position="96"/>
    </location>
</feature>
<feature type="region of interest" description="Disordered" evidence="2">
    <location>
        <begin position="80"/>
        <end position="107"/>
    </location>
</feature>
<dbReference type="InterPro" id="IPR018114">
    <property type="entry name" value="TRYPSIN_HIS"/>
</dbReference>
<feature type="signal peptide" evidence="3">
    <location>
        <begin position="1"/>
        <end position="33"/>
    </location>
</feature>
<dbReference type="RefSeq" id="WP_168211986.1">
    <property type="nucleotide sequence ID" value="NZ_MTBP01000001.1"/>
</dbReference>
<evidence type="ECO:0000313" key="5">
    <source>
        <dbReference type="Proteomes" id="UP000242367"/>
    </source>
</evidence>
<evidence type="ECO:0000256" key="2">
    <source>
        <dbReference type="SAM" id="MobiDB-lite"/>
    </source>
</evidence>
<dbReference type="PROSITE" id="PS00134">
    <property type="entry name" value="TRYPSIN_HIS"/>
    <property type="match status" value="1"/>
</dbReference>
<dbReference type="PANTHER" id="PTHR15462">
    <property type="entry name" value="SERINE PROTEASE"/>
    <property type="match status" value="1"/>
</dbReference>
<dbReference type="AlphaFoldDB" id="A0A2P4UMJ9"/>
<evidence type="ECO:0008006" key="6">
    <source>
        <dbReference type="Google" id="ProtNLM"/>
    </source>
</evidence>
<organism evidence="4 5">
    <name type="scientific">Actinomadura rubteroloni</name>
    <dbReference type="NCBI Taxonomy" id="1926885"/>
    <lineage>
        <taxon>Bacteria</taxon>
        <taxon>Bacillati</taxon>
        <taxon>Actinomycetota</taxon>
        <taxon>Actinomycetes</taxon>
        <taxon>Streptosporangiales</taxon>
        <taxon>Thermomonosporaceae</taxon>
        <taxon>Actinomadura</taxon>
    </lineage>
</organism>
<evidence type="ECO:0000256" key="3">
    <source>
        <dbReference type="SAM" id="SignalP"/>
    </source>
</evidence>
<protein>
    <recommendedName>
        <fullName evidence="6">V8-like Glu-specific endopeptidase</fullName>
    </recommendedName>
</protein>
<dbReference type="Proteomes" id="UP000242367">
    <property type="component" value="Unassembled WGS sequence"/>
</dbReference>
<dbReference type="InterPro" id="IPR009003">
    <property type="entry name" value="Peptidase_S1_PA"/>
</dbReference>
<keyword evidence="5" id="KW-1185">Reference proteome</keyword>
<dbReference type="GO" id="GO:0004252">
    <property type="term" value="F:serine-type endopeptidase activity"/>
    <property type="evidence" value="ECO:0007669"/>
    <property type="project" value="InterPro"/>
</dbReference>
<dbReference type="EMBL" id="MTBP01000001">
    <property type="protein sequence ID" value="POM26229.1"/>
    <property type="molecule type" value="Genomic_DNA"/>
</dbReference>
<gene>
    <name evidence="4" type="ORF">BTM25_06230</name>
</gene>
<dbReference type="InterPro" id="IPR050966">
    <property type="entry name" value="Glutamyl_endopeptidase"/>
</dbReference>
<dbReference type="GO" id="GO:0006508">
    <property type="term" value="P:proteolysis"/>
    <property type="evidence" value="ECO:0007669"/>
    <property type="project" value="InterPro"/>
</dbReference>
<dbReference type="SUPFAM" id="SSF50494">
    <property type="entry name" value="Trypsin-like serine proteases"/>
    <property type="match status" value="1"/>
</dbReference>
<dbReference type="PANTHER" id="PTHR15462:SF19">
    <property type="entry name" value="PEPTIDASE S1 DOMAIN-CONTAINING PROTEIN"/>
    <property type="match status" value="1"/>
</dbReference>
<sequence precursor="true">MTKINWLQRPLGMSAAAVVAGVLAVAVVPGAEAGTAPAGVAGTTASVARLSDGSPVSSAAAAKKVETYWTAARMKAARPAPVPKAAAGTRSATTARIGKPGFTPPAEAAREGDVRASLYESPVVGKVFFTNPAGGDFVCSASALNSPSRQLVITAGHCVHQGNGGTWMKNWIFVPQYNNGSRPHGTFAAKSFRTFSSWANSRDTQRDVGLVTTYPNNGTKLVDEVGGNGLIWNQPKSVATTVFAYPGNLSNGMIQHWFQGTTMDGGNYTIALDCGFEGGASGGPWMTNFDNGTGRGLVNGVTSTVDFFGITNRSSYFDDGVAAMVDAQGRAT</sequence>
<evidence type="ECO:0000313" key="4">
    <source>
        <dbReference type="EMBL" id="POM26229.1"/>
    </source>
</evidence>
<dbReference type="Gene3D" id="2.40.10.10">
    <property type="entry name" value="Trypsin-like serine proteases"/>
    <property type="match status" value="2"/>
</dbReference>
<reference evidence="4 5" key="1">
    <citation type="journal article" date="2017" name="Chemistry">
        <title>Isolation, Biosynthesis and Chemical Modifications of Rubterolones A-F: Rare Tropolone Alkaloids from Actinomadura sp. 5-2.</title>
        <authorList>
            <person name="Guo H."/>
            <person name="Benndorf R."/>
            <person name="Leichnitz D."/>
            <person name="Klassen J.L."/>
            <person name="Vollmers J."/>
            <person name="Gorls H."/>
            <person name="Steinacker M."/>
            <person name="Weigel C."/>
            <person name="Dahse H.M."/>
            <person name="Kaster A.K."/>
            <person name="de Beer Z.W."/>
            <person name="Poulsen M."/>
            <person name="Beemelmanns C."/>
        </authorList>
    </citation>
    <scope>NUCLEOTIDE SEQUENCE [LARGE SCALE GENOMIC DNA]</scope>
    <source>
        <strain evidence="4 5">5-2</strain>
    </source>
</reference>
<keyword evidence="1 3" id="KW-0732">Signal</keyword>
<feature type="chain" id="PRO_5015106555" description="V8-like Glu-specific endopeptidase" evidence="3">
    <location>
        <begin position="34"/>
        <end position="332"/>
    </location>
</feature>
<evidence type="ECO:0000256" key="1">
    <source>
        <dbReference type="ARBA" id="ARBA00022729"/>
    </source>
</evidence>
<proteinExistence type="predicted"/>